<dbReference type="GO" id="GO:0004497">
    <property type="term" value="F:monooxygenase activity"/>
    <property type="evidence" value="ECO:0007669"/>
    <property type="project" value="UniProtKB-KW"/>
</dbReference>
<dbReference type="PANTHER" id="PTHR33336:SF3">
    <property type="entry name" value="ABM DOMAIN-CONTAINING PROTEIN"/>
    <property type="match status" value="1"/>
</dbReference>
<name>A0A1G9WCF9_9FLAO</name>
<protein>
    <submittedName>
        <fullName evidence="2">Quinol monooxygenase YgiN</fullName>
    </submittedName>
</protein>
<dbReference type="InterPro" id="IPR007138">
    <property type="entry name" value="ABM_dom"/>
</dbReference>
<dbReference type="SUPFAM" id="SSF54909">
    <property type="entry name" value="Dimeric alpha+beta barrel"/>
    <property type="match status" value="1"/>
</dbReference>
<dbReference type="RefSeq" id="WP_089894407.1">
    <property type="nucleotide sequence ID" value="NZ_FNGV01000015.1"/>
</dbReference>
<dbReference type="InterPro" id="IPR011008">
    <property type="entry name" value="Dimeric_a/b-barrel"/>
</dbReference>
<dbReference type="OrthoDB" id="9806189at2"/>
<sequence>MSNQQLTITASILAKTEKREFVKQALLKLIPPTLQEEGCLNYDLHQDNENLDRFFFYENWESRELWLNHNASAHIAAHRKNTEGAIIEVIISELSPVS</sequence>
<evidence type="ECO:0000313" key="3">
    <source>
        <dbReference type="Proteomes" id="UP000199440"/>
    </source>
</evidence>
<dbReference type="PROSITE" id="PS51725">
    <property type="entry name" value="ABM"/>
    <property type="match status" value="1"/>
</dbReference>
<dbReference type="EMBL" id="FNGV01000015">
    <property type="protein sequence ID" value="SDM81953.1"/>
    <property type="molecule type" value="Genomic_DNA"/>
</dbReference>
<dbReference type="Pfam" id="PF03992">
    <property type="entry name" value="ABM"/>
    <property type="match status" value="1"/>
</dbReference>
<dbReference type="InterPro" id="IPR050744">
    <property type="entry name" value="AI-2_Isomerase_LsrG"/>
</dbReference>
<keyword evidence="3" id="KW-1185">Reference proteome</keyword>
<dbReference type="PANTHER" id="PTHR33336">
    <property type="entry name" value="QUINOL MONOOXYGENASE YGIN-RELATED"/>
    <property type="match status" value="1"/>
</dbReference>
<reference evidence="2 3" key="1">
    <citation type="submission" date="2016-10" db="EMBL/GenBank/DDBJ databases">
        <authorList>
            <person name="de Groot N.N."/>
        </authorList>
    </citation>
    <scope>NUCLEOTIDE SEQUENCE [LARGE SCALE GENOMIC DNA]</scope>
    <source>
        <strain evidence="2 3">DSM 19886</strain>
    </source>
</reference>
<dbReference type="Proteomes" id="UP000199440">
    <property type="component" value="Unassembled WGS sequence"/>
</dbReference>
<evidence type="ECO:0000259" key="1">
    <source>
        <dbReference type="PROSITE" id="PS51725"/>
    </source>
</evidence>
<keyword evidence="2" id="KW-0560">Oxidoreductase</keyword>
<feature type="domain" description="ABM" evidence="1">
    <location>
        <begin position="6"/>
        <end position="94"/>
    </location>
</feature>
<keyword evidence="2" id="KW-0503">Monooxygenase</keyword>
<organism evidence="2 3">
    <name type="scientific">Kriegella aquimaris</name>
    <dbReference type="NCBI Taxonomy" id="192904"/>
    <lineage>
        <taxon>Bacteria</taxon>
        <taxon>Pseudomonadati</taxon>
        <taxon>Bacteroidota</taxon>
        <taxon>Flavobacteriia</taxon>
        <taxon>Flavobacteriales</taxon>
        <taxon>Flavobacteriaceae</taxon>
        <taxon>Kriegella</taxon>
    </lineage>
</organism>
<evidence type="ECO:0000313" key="2">
    <source>
        <dbReference type="EMBL" id="SDM81953.1"/>
    </source>
</evidence>
<gene>
    <name evidence="2" type="ORF">SAMN04488514_11543</name>
</gene>
<dbReference type="AlphaFoldDB" id="A0A1G9WCF9"/>
<accession>A0A1G9WCF9</accession>
<dbReference type="Gene3D" id="3.30.70.100">
    <property type="match status" value="1"/>
</dbReference>
<proteinExistence type="predicted"/>